<reference evidence="5 6" key="2">
    <citation type="submission" date="2019-01" db="EMBL/GenBank/DDBJ databases">
        <title>Motilimonas pumilus sp. nov., isolated from the gut of sea cucumber (Apostichopus japonicus).</title>
        <authorList>
            <person name="Wang F.-Q."/>
            <person name="Ren L.-H."/>
            <person name="Lin Y.-W."/>
            <person name="Sun G.-H."/>
            <person name="Du Z.-J."/>
            <person name="Zhao J.-X."/>
            <person name="Liu X.-J."/>
            <person name="Liu L.-J."/>
        </authorList>
    </citation>
    <scope>NUCLEOTIDE SEQUENCE [LARGE SCALE GENOMIC DNA]</scope>
    <source>
        <strain evidence="5 6">PLHSC7-2</strain>
    </source>
</reference>
<organism evidence="5 6">
    <name type="scientific">Motilimonas pumila</name>
    <dbReference type="NCBI Taxonomy" id="2303987"/>
    <lineage>
        <taxon>Bacteria</taxon>
        <taxon>Pseudomonadati</taxon>
        <taxon>Pseudomonadota</taxon>
        <taxon>Gammaproteobacteria</taxon>
        <taxon>Alteromonadales</taxon>
        <taxon>Alteromonadales genera incertae sedis</taxon>
        <taxon>Motilimonas</taxon>
    </lineage>
</organism>
<dbReference type="PANTHER" id="PTHR32039">
    <property type="entry name" value="MAGNESIUM-CHELATASE SUBUNIT CHLI"/>
    <property type="match status" value="1"/>
</dbReference>
<dbReference type="AlphaFoldDB" id="A0A418YHF9"/>
<dbReference type="Gene3D" id="3.40.50.300">
    <property type="entry name" value="P-loop containing nucleotide triphosphate hydrolases"/>
    <property type="match status" value="1"/>
</dbReference>
<evidence type="ECO:0000259" key="4">
    <source>
        <dbReference type="PROSITE" id="PS50051"/>
    </source>
</evidence>
<dbReference type="InterPro" id="IPR003593">
    <property type="entry name" value="AAA+_ATPase"/>
</dbReference>
<dbReference type="InterPro" id="IPR025158">
    <property type="entry name" value="Mg_chelat-rel_C"/>
</dbReference>
<keyword evidence="6" id="KW-1185">Reference proteome</keyword>
<dbReference type="InterPro" id="IPR001208">
    <property type="entry name" value="MCM_dom"/>
</dbReference>
<dbReference type="SUPFAM" id="SSF54211">
    <property type="entry name" value="Ribosomal protein S5 domain 2-like"/>
    <property type="match status" value="1"/>
</dbReference>
<dbReference type="InterPro" id="IPR014721">
    <property type="entry name" value="Ribsml_uS5_D2-typ_fold_subgr"/>
</dbReference>
<evidence type="ECO:0000256" key="3">
    <source>
        <dbReference type="ARBA" id="ARBA00022840"/>
    </source>
</evidence>
<dbReference type="NCBIfam" id="NF007365">
    <property type="entry name" value="PRK09862.1"/>
    <property type="match status" value="1"/>
</dbReference>
<comment type="caution">
    <text evidence="5">The sequence shown here is derived from an EMBL/GenBank/DDBJ whole genome shotgun (WGS) entry which is preliminary data.</text>
</comment>
<name>A0A418YHF9_9GAMM</name>
<proteinExistence type="inferred from homology"/>
<dbReference type="InterPro" id="IPR027417">
    <property type="entry name" value="P-loop_NTPase"/>
</dbReference>
<dbReference type="Pfam" id="PF13335">
    <property type="entry name" value="Mg_chelatase_C"/>
    <property type="match status" value="1"/>
</dbReference>
<gene>
    <name evidence="5" type="ORF">D1Z90_06065</name>
</gene>
<dbReference type="InterPro" id="IPR045006">
    <property type="entry name" value="CHLI-like"/>
</dbReference>
<dbReference type="SUPFAM" id="SSF52540">
    <property type="entry name" value="P-loop containing nucleoside triphosphate hydrolases"/>
    <property type="match status" value="1"/>
</dbReference>
<dbReference type="PANTHER" id="PTHR32039:SF7">
    <property type="entry name" value="COMPETENCE PROTEIN COMM"/>
    <property type="match status" value="1"/>
</dbReference>
<sequence>MSLAILHCRSLLGVQASEVQVEIHIGRGLPAFNLVGLAEASVKEAKERVRSAIQNAHFEFPCQRLTVNLAPADVPKHGGHFDLAIAIGILAASGQIPAKRLAQFEFYGELALSGELRPCRGMLPMTMASAKGQRQVIAPQDNQQDIARVSGQHLLAHSLLEVCQFLQNQTKLPIAQSDNSAAASKPSPELSDIMGQHQGKRALEIAACGGHHFLLLGPPGTGKSMLASRMIGIMPPLNEQQALETACVYSLTEQVIPWQQRPFRQPHHSASAAALVGGGGKPKPGEISLSHNGVLFLDELPEFSRAVLDNLREPMENRSVTIARANARLQFPANFQLIAAMNPSPCGHAQGPQRRSTPEQIQRYLHKLSGPLLDRFDLTVMLPQLPAGSLSQGHRTSQPNEPSNQQIQAKVIQCQQIQQQRQGSLNAHLSAASIKQMAPLQRQDAEFLEQAICKLGLSIRAWHSIIKVARTIADMAHSPQIQREHLTEALNYRAMDRLLSSLQ</sequence>
<comment type="similarity">
    <text evidence="1">Belongs to the Mg-chelatase subunits D/I family. ComM subfamily.</text>
</comment>
<dbReference type="EMBL" id="QZCH01000004">
    <property type="protein sequence ID" value="RJG49520.1"/>
    <property type="molecule type" value="Genomic_DNA"/>
</dbReference>
<dbReference type="InterPro" id="IPR000523">
    <property type="entry name" value="Mg_chelatse_chII-like_cat_dom"/>
</dbReference>
<dbReference type="Proteomes" id="UP000283255">
    <property type="component" value="Unassembled WGS sequence"/>
</dbReference>
<dbReference type="InterPro" id="IPR020568">
    <property type="entry name" value="Ribosomal_Su5_D2-typ_SF"/>
</dbReference>
<dbReference type="RefSeq" id="WP_119909855.1">
    <property type="nucleotide sequence ID" value="NZ_QZCH01000004.1"/>
</dbReference>
<dbReference type="Pfam" id="PF13541">
    <property type="entry name" value="ChlI"/>
    <property type="match status" value="1"/>
</dbReference>
<evidence type="ECO:0000256" key="1">
    <source>
        <dbReference type="ARBA" id="ARBA00006354"/>
    </source>
</evidence>
<dbReference type="GO" id="GO:0008233">
    <property type="term" value="F:peptidase activity"/>
    <property type="evidence" value="ECO:0007669"/>
    <property type="project" value="UniProtKB-KW"/>
</dbReference>
<dbReference type="GO" id="GO:0003677">
    <property type="term" value="F:DNA binding"/>
    <property type="evidence" value="ECO:0007669"/>
    <property type="project" value="InterPro"/>
</dbReference>
<protein>
    <submittedName>
        <fullName evidence="5">ATP-dependent protease</fullName>
    </submittedName>
</protein>
<feature type="domain" description="MCM C-terminal AAA(+) ATPase" evidence="4">
    <location>
        <begin position="285"/>
        <end position="382"/>
    </location>
</feature>
<dbReference type="NCBIfam" id="TIGR00368">
    <property type="entry name" value="YifB family Mg chelatase-like AAA ATPase"/>
    <property type="match status" value="1"/>
</dbReference>
<evidence type="ECO:0000313" key="5">
    <source>
        <dbReference type="EMBL" id="RJG49520.1"/>
    </source>
</evidence>
<keyword evidence="3" id="KW-0067">ATP-binding</keyword>
<keyword evidence="2" id="KW-0547">Nucleotide-binding</keyword>
<dbReference type="SMART" id="SM00382">
    <property type="entry name" value="AAA"/>
    <property type="match status" value="1"/>
</dbReference>
<evidence type="ECO:0000313" key="6">
    <source>
        <dbReference type="Proteomes" id="UP000283255"/>
    </source>
</evidence>
<dbReference type="InterPro" id="IPR004482">
    <property type="entry name" value="Mg_chelat-rel"/>
</dbReference>
<keyword evidence="5" id="KW-0378">Hydrolase</keyword>
<dbReference type="OrthoDB" id="9813147at2"/>
<dbReference type="Pfam" id="PF01078">
    <property type="entry name" value="Mg_chelatase"/>
    <property type="match status" value="1"/>
</dbReference>
<dbReference type="PRINTS" id="PR01657">
    <property type="entry name" value="MCMFAMILY"/>
</dbReference>
<accession>A0A418YHF9</accession>
<dbReference type="GO" id="GO:0005524">
    <property type="term" value="F:ATP binding"/>
    <property type="evidence" value="ECO:0007669"/>
    <property type="project" value="UniProtKB-KW"/>
</dbReference>
<dbReference type="Gene3D" id="3.30.230.10">
    <property type="match status" value="1"/>
</dbReference>
<dbReference type="PROSITE" id="PS50051">
    <property type="entry name" value="MCM_2"/>
    <property type="match status" value="1"/>
</dbReference>
<reference evidence="5 6" key="1">
    <citation type="submission" date="2018-09" db="EMBL/GenBank/DDBJ databases">
        <authorList>
            <person name="Wang F."/>
        </authorList>
    </citation>
    <scope>NUCLEOTIDE SEQUENCE [LARGE SCALE GENOMIC DNA]</scope>
    <source>
        <strain evidence="5 6">PLHSC7-2</strain>
    </source>
</reference>
<keyword evidence="5" id="KW-0645">Protease</keyword>
<evidence type="ECO:0000256" key="2">
    <source>
        <dbReference type="ARBA" id="ARBA00022741"/>
    </source>
</evidence>
<dbReference type="GO" id="GO:0006508">
    <property type="term" value="P:proteolysis"/>
    <property type="evidence" value="ECO:0007669"/>
    <property type="project" value="UniProtKB-KW"/>
</dbReference>